<comment type="caution">
    <text evidence="1">The sequence shown here is derived from an EMBL/GenBank/DDBJ whole genome shotgun (WGS) entry which is preliminary data.</text>
</comment>
<reference evidence="1 2" key="1">
    <citation type="submission" date="2023-07" db="EMBL/GenBank/DDBJ databases">
        <title>The novel representative of Negativicutes class, Anaeroselena agilis gen. nov. sp. nov.</title>
        <authorList>
            <person name="Prokofeva M.I."/>
            <person name="Elcheninov A.G."/>
            <person name="Klyukina A."/>
            <person name="Kublanov I.V."/>
            <person name="Frolov E.N."/>
            <person name="Podosokorskaya O.A."/>
        </authorList>
    </citation>
    <scope>NUCLEOTIDE SEQUENCE [LARGE SCALE GENOMIC DNA]</scope>
    <source>
        <strain evidence="1 2">4137-cl</strain>
    </source>
</reference>
<keyword evidence="2" id="KW-1185">Reference proteome</keyword>
<gene>
    <name evidence="1" type="ORF">Q4T40_06550</name>
</gene>
<accession>A0ABU3NVR9</accession>
<dbReference type="Proteomes" id="UP001254848">
    <property type="component" value="Unassembled WGS sequence"/>
</dbReference>
<evidence type="ECO:0000313" key="2">
    <source>
        <dbReference type="Proteomes" id="UP001254848"/>
    </source>
</evidence>
<proteinExistence type="predicted"/>
<protein>
    <submittedName>
        <fullName evidence="1">Uncharacterized protein</fullName>
    </submittedName>
</protein>
<sequence>MTKFDKPYLILYPPMTAVLLNKSWDNVATVEEVNALTAEWKGVQEDMLPVVIHIPVPITA</sequence>
<dbReference type="RefSeq" id="WP_413779424.1">
    <property type="nucleotide sequence ID" value="NZ_JAUOZS010000001.1"/>
</dbReference>
<name>A0ABU3NVR9_9FIRM</name>
<dbReference type="EMBL" id="JAUOZS010000001">
    <property type="protein sequence ID" value="MDT8900892.1"/>
    <property type="molecule type" value="Genomic_DNA"/>
</dbReference>
<organism evidence="1 2">
    <name type="scientific">Anaeroselena agilis</name>
    <dbReference type="NCBI Taxonomy" id="3063788"/>
    <lineage>
        <taxon>Bacteria</taxon>
        <taxon>Bacillati</taxon>
        <taxon>Bacillota</taxon>
        <taxon>Negativicutes</taxon>
        <taxon>Acetonemataceae</taxon>
        <taxon>Anaeroselena</taxon>
    </lineage>
</organism>
<evidence type="ECO:0000313" key="1">
    <source>
        <dbReference type="EMBL" id="MDT8900892.1"/>
    </source>
</evidence>